<evidence type="ECO:0000313" key="3">
    <source>
        <dbReference type="Proteomes" id="UP000242752"/>
    </source>
</evidence>
<protein>
    <submittedName>
        <fullName evidence="2">Uncharacterized protein</fullName>
    </submittedName>
</protein>
<keyword evidence="3" id="KW-1185">Reference proteome</keyword>
<evidence type="ECO:0000313" key="2">
    <source>
        <dbReference type="EMBL" id="PNZ24697.1"/>
    </source>
</evidence>
<dbReference type="EMBL" id="PPRF01000106">
    <property type="protein sequence ID" value="PNZ24697.1"/>
    <property type="molecule type" value="Genomic_DNA"/>
</dbReference>
<dbReference type="OrthoDB" id="2414661at2"/>
<proteinExistence type="predicted"/>
<reference evidence="2 3" key="1">
    <citation type="submission" date="2017-08" db="EMBL/GenBank/DDBJ databases">
        <title>Draft genome sequences of 64 type strains of genus Staph aureus.</title>
        <authorList>
            <person name="Cole K."/>
            <person name="Golubchik T."/>
            <person name="Russell J."/>
            <person name="Foster D."/>
            <person name="Llewelyn M."/>
            <person name="Wilson D."/>
            <person name="Crook D."/>
            <person name="Paul J."/>
        </authorList>
    </citation>
    <scope>NUCLEOTIDE SEQUENCE [LARGE SCALE GENOMIC DNA]</scope>
    <source>
        <strain evidence="2 3">DSM 21968</strain>
    </source>
</reference>
<keyword evidence="1" id="KW-0175">Coiled coil</keyword>
<accession>A0A2K3YGG3</accession>
<name>A0A2K3YGG3_9STAP</name>
<comment type="caution">
    <text evidence="2">The sequence shown here is derived from an EMBL/GenBank/DDBJ whole genome shotgun (WGS) entry which is preliminary data.</text>
</comment>
<organism evidence="2 3">
    <name type="scientific">Staphylococcus rostri</name>
    <dbReference type="NCBI Taxonomy" id="522262"/>
    <lineage>
        <taxon>Bacteria</taxon>
        <taxon>Bacillati</taxon>
        <taxon>Bacillota</taxon>
        <taxon>Bacilli</taxon>
        <taxon>Bacillales</taxon>
        <taxon>Staphylococcaceae</taxon>
        <taxon>Staphylococcus</taxon>
    </lineage>
</organism>
<feature type="coiled-coil region" evidence="1">
    <location>
        <begin position="5"/>
        <end position="53"/>
    </location>
</feature>
<sequence length="90" mass="10882">MNSENSRLLKSVAKLSDERNQYKQERDELIDDIAVVREQRNELKRKLDEVEDLFVGHINYKLSVTHNHWYINLRHKLHRILHGEKGTKYE</sequence>
<evidence type="ECO:0000256" key="1">
    <source>
        <dbReference type="SAM" id="Coils"/>
    </source>
</evidence>
<gene>
    <name evidence="2" type="ORF">CD122_10770</name>
</gene>
<dbReference type="Proteomes" id="UP000242752">
    <property type="component" value="Unassembled WGS sequence"/>
</dbReference>
<dbReference type="AlphaFoldDB" id="A0A2K3YGG3"/>